<sequence length="714" mass="80706">MSLYALQRGASHMASRQLLQRPYSQHFGILKSIRPQQRAPRLNPLHVPFRSSHVLSRPQVPLHTSPISLLWLLIPLGGGIYLYSRETPPSISSILSSPNIIPRGAPPQLIRIDSPYESQTSLLSQLQEFLRSRIWEPIRTGFRFLHLVAIFIPVILTAPIILVGPHEARYGGDRWGAVWWYGLLVKAMQRAGPTFIKLSQWAGSREDLFPAILCDKLGSLHSNGKPHAFAHTKRVIERVFGRAFDEVFEAFEESPIGVGAIAQYYFISGLPRDVENDLHPFTANSTSDNVDHPDTPAFTQVPKTSVAIKVLHPHVRKQISRDLAILSVFARAIALLPGLEWLSLPDEVRVFGEMMKQQIDLRHEAHNLVQFERNFGRDGRGGKSGHVQTAVVFPRPLVNWSTDEVLVEEYADAVPLKYFLRHGGGPFDHRIANLGLDAFLNMLLLDNFVHADLHPGNIMIKFYKPSTRDMFYNFFSSVFNSTGPPLNQYAHAESDVIVSHLRQLVNSPNEWRQALDELEEDGYQPELVFLDAGLVTVLSEKNRHNFLELFRAIAEFDGYRAGQLMVQRCRSPHLAVDPDVFALKMQHLVLGVKRKTFSLGNIKIADVLYEVLRAVRTHHVRMEADFVNTVISLLLLEGIGRQLDPQMDLLKSSLPILRQLGRQTAARDAMAELPSGNFGAMFKMWVYLEARQLASSTVVNLDELVRYDWLSPNV</sequence>
<feature type="domain" description="ABC1 atypical kinase-like" evidence="3">
    <location>
        <begin position="304"/>
        <end position="461"/>
    </location>
</feature>
<dbReference type="Proteomes" id="UP000663861">
    <property type="component" value="Unassembled WGS sequence"/>
</dbReference>
<evidence type="ECO:0000313" key="4">
    <source>
        <dbReference type="EMBL" id="CAE6524269.1"/>
    </source>
</evidence>
<evidence type="ECO:0000256" key="2">
    <source>
        <dbReference type="SAM" id="Phobius"/>
    </source>
</evidence>
<dbReference type="SUPFAM" id="SSF56112">
    <property type="entry name" value="Protein kinase-like (PK-like)"/>
    <property type="match status" value="1"/>
</dbReference>
<keyword evidence="2" id="KW-0812">Transmembrane</keyword>
<evidence type="ECO:0000259" key="3">
    <source>
        <dbReference type="Pfam" id="PF03109"/>
    </source>
</evidence>
<feature type="transmembrane region" description="Helical" evidence="2">
    <location>
        <begin position="144"/>
        <end position="164"/>
    </location>
</feature>
<dbReference type="CDD" id="cd13971">
    <property type="entry name" value="ADCK2-like"/>
    <property type="match status" value="1"/>
</dbReference>
<comment type="similarity">
    <text evidence="1">Belongs to the protein kinase superfamily. ADCK protein kinase family.</text>
</comment>
<keyword evidence="2" id="KW-1133">Transmembrane helix</keyword>
<dbReference type="InterPro" id="IPR011009">
    <property type="entry name" value="Kinase-like_dom_sf"/>
</dbReference>
<evidence type="ECO:0000256" key="1">
    <source>
        <dbReference type="ARBA" id="ARBA00009670"/>
    </source>
</evidence>
<keyword evidence="2" id="KW-0472">Membrane</keyword>
<proteinExistence type="inferred from homology"/>
<dbReference type="Pfam" id="PF03109">
    <property type="entry name" value="ABC1"/>
    <property type="match status" value="1"/>
</dbReference>
<dbReference type="InterPro" id="IPR044095">
    <property type="entry name" value="ADCK2_dom"/>
</dbReference>
<name>A0A8H3HN54_9AGAM</name>
<dbReference type="PANTHER" id="PTHR45890">
    <property type="entry name" value="AARF DOMAIN CONTAINING KINASE 2 (PREDICTED)"/>
    <property type="match status" value="1"/>
</dbReference>
<comment type="caution">
    <text evidence="4">The sequence shown here is derived from an EMBL/GenBank/DDBJ whole genome shotgun (WGS) entry which is preliminary data.</text>
</comment>
<dbReference type="AlphaFoldDB" id="A0A8H3HN54"/>
<evidence type="ECO:0000313" key="5">
    <source>
        <dbReference type="Proteomes" id="UP000663861"/>
    </source>
</evidence>
<dbReference type="InterPro" id="IPR052402">
    <property type="entry name" value="ADCK_kinase"/>
</dbReference>
<dbReference type="PANTHER" id="PTHR45890:SF1">
    <property type="entry name" value="AARF DOMAIN CONTAINING KINASE 2"/>
    <property type="match status" value="1"/>
</dbReference>
<gene>
    <name evidence="4" type="ORF">RDB_LOCUS161514</name>
</gene>
<organism evidence="4 5">
    <name type="scientific">Rhizoctonia solani</name>
    <dbReference type="NCBI Taxonomy" id="456999"/>
    <lineage>
        <taxon>Eukaryota</taxon>
        <taxon>Fungi</taxon>
        <taxon>Dikarya</taxon>
        <taxon>Basidiomycota</taxon>
        <taxon>Agaricomycotina</taxon>
        <taxon>Agaricomycetes</taxon>
        <taxon>Cantharellales</taxon>
        <taxon>Ceratobasidiaceae</taxon>
        <taxon>Rhizoctonia</taxon>
    </lineage>
</organism>
<dbReference type="InterPro" id="IPR004147">
    <property type="entry name" value="ABC1_dom"/>
</dbReference>
<accession>A0A8H3HN54</accession>
<dbReference type="EMBL" id="CAJMWY010004217">
    <property type="protein sequence ID" value="CAE6524269.1"/>
    <property type="molecule type" value="Genomic_DNA"/>
</dbReference>
<dbReference type="GO" id="GO:0005739">
    <property type="term" value="C:mitochondrion"/>
    <property type="evidence" value="ECO:0007669"/>
    <property type="project" value="TreeGrafter"/>
</dbReference>
<protein>
    <recommendedName>
        <fullName evidence="3">ABC1 atypical kinase-like domain-containing protein</fullName>
    </recommendedName>
</protein>
<reference evidence="4" key="1">
    <citation type="submission" date="2021-01" db="EMBL/GenBank/DDBJ databases">
        <authorList>
            <person name="Kaushik A."/>
        </authorList>
    </citation>
    <scope>NUCLEOTIDE SEQUENCE</scope>
    <source>
        <strain evidence="4">AG4-RS23</strain>
    </source>
</reference>